<dbReference type="HAMAP" id="MF_00265">
    <property type="entry name" value="VapC_Nob1"/>
    <property type="match status" value="1"/>
</dbReference>
<dbReference type="SUPFAM" id="SSF88723">
    <property type="entry name" value="PIN domain-like"/>
    <property type="match status" value="1"/>
</dbReference>
<comment type="cofactor">
    <cofactor evidence="6">
        <name>Mg(2+)</name>
        <dbReference type="ChEBI" id="CHEBI:18420"/>
    </cofactor>
</comment>
<accession>A0ABX6K1G6</accession>
<dbReference type="NCBIfam" id="TIGR00028">
    <property type="entry name" value="Mtu_PIN_fam"/>
    <property type="match status" value="1"/>
</dbReference>
<dbReference type="EC" id="3.1.-.-" evidence="6"/>
<dbReference type="InterPro" id="IPR022907">
    <property type="entry name" value="VapC_family"/>
</dbReference>
<evidence type="ECO:0000259" key="7">
    <source>
        <dbReference type="Pfam" id="PF01850"/>
    </source>
</evidence>
<dbReference type="RefSeq" id="WP_166331025.1">
    <property type="nucleotide sequence ID" value="NZ_CP049933.1"/>
</dbReference>
<dbReference type="InterPro" id="IPR002716">
    <property type="entry name" value="PIN_dom"/>
</dbReference>
<evidence type="ECO:0000313" key="9">
    <source>
        <dbReference type="Proteomes" id="UP000503441"/>
    </source>
</evidence>
<evidence type="ECO:0000256" key="5">
    <source>
        <dbReference type="ARBA" id="ARBA00022842"/>
    </source>
</evidence>
<keyword evidence="4 6" id="KW-0378">Hydrolase</keyword>
<comment type="function">
    <text evidence="6">Toxic component of a toxin-antitoxin (TA) system. An RNase.</text>
</comment>
<keyword evidence="5 6" id="KW-0460">Magnesium</keyword>
<evidence type="ECO:0000313" key="8">
    <source>
        <dbReference type="EMBL" id="QIM18944.1"/>
    </source>
</evidence>
<dbReference type="InterPro" id="IPR029060">
    <property type="entry name" value="PIN-like_dom_sf"/>
</dbReference>
<dbReference type="Proteomes" id="UP000503441">
    <property type="component" value="Chromosome"/>
</dbReference>
<evidence type="ECO:0000256" key="1">
    <source>
        <dbReference type="ARBA" id="ARBA00022649"/>
    </source>
</evidence>
<dbReference type="Gene3D" id="3.40.50.1010">
    <property type="entry name" value="5'-nuclease"/>
    <property type="match status" value="1"/>
</dbReference>
<protein>
    <recommendedName>
        <fullName evidence="6">Ribonuclease VapC</fullName>
        <shortName evidence="6">RNase VapC</shortName>
        <ecNumber evidence="6">3.1.-.-</ecNumber>
    </recommendedName>
    <alternativeName>
        <fullName evidence="6">Toxin VapC</fullName>
    </alternativeName>
</protein>
<sequence>MIVLDVNVLVAAFREDHSHHTIARPWLLRALEVESAVIVPDLVWVGFLRIVTNRRIFSEPALPSEALAFMSALTKSSAYQQAPGLPNGHDVFRRAVESAGAQSNLIPDAYIAAVALAFVCPVATFDRDFHRFEGLRIVRPEVPT</sequence>
<evidence type="ECO:0000256" key="6">
    <source>
        <dbReference type="HAMAP-Rule" id="MF_00265"/>
    </source>
</evidence>
<comment type="similarity">
    <text evidence="6">Belongs to the PINc/VapC protein family.</text>
</comment>
<reference evidence="8 9" key="1">
    <citation type="submission" date="2020-03" db="EMBL/GenBank/DDBJ databases">
        <title>Leucobacter sp. nov., isolated from beetles.</title>
        <authorList>
            <person name="Hyun D.-W."/>
            <person name="Bae J.-W."/>
        </authorList>
    </citation>
    <scope>NUCLEOTIDE SEQUENCE [LARGE SCALE GENOMIC DNA]</scope>
    <source>
        <strain evidence="8 9">HDW9A</strain>
    </source>
</reference>
<feature type="binding site" evidence="6">
    <location>
        <position position="5"/>
    </location>
    <ligand>
        <name>Mg(2+)</name>
        <dbReference type="ChEBI" id="CHEBI:18420"/>
    </ligand>
</feature>
<dbReference type="InterPro" id="IPR006226">
    <property type="entry name" value="Mtu_PIN"/>
</dbReference>
<dbReference type="Pfam" id="PF01850">
    <property type="entry name" value="PIN"/>
    <property type="match status" value="1"/>
</dbReference>
<proteinExistence type="inferred from homology"/>
<feature type="domain" description="PIN" evidence="7">
    <location>
        <begin position="2"/>
        <end position="133"/>
    </location>
</feature>
<keyword evidence="6" id="KW-0800">Toxin</keyword>
<evidence type="ECO:0000256" key="2">
    <source>
        <dbReference type="ARBA" id="ARBA00022722"/>
    </source>
</evidence>
<keyword evidence="3 6" id="KW-0479">Metal-binding</keyword>
<feature type="binding site" evidence="6">
    <location>
        <position position="108"/>
    </location>
    <ligand>
        <name>Mg(2+)</name>
        <dbReference type="ChEBI" id="CHEBI:18420"/>
    </ligand>
</feature>
<keyword evidence="2 6" id="KW-0540">Nuclease</keyword>
<evidence type="ECO:0000256" key="4">
    <source>
        <dbReference type="ARBA" id="ARBA00022801"/>
    </source>
</evidence>
<dbReference type="EMBL" id="CP049933">
    <property type="protein sequence ID" value="QIM18944.1"/>
    <property type="molecule type" value="Genomic_DNA"/>
</dbReference>
<name>A0ABX6K1G6_9MICO</name>
<keyword evidence="1 6" id="KW-1277">Toxin-antitoxin system</keyword>
<organism evidence="8 9">
    <name type="scientific">Leucobacter coleopterorum</name>
    <dbReference type="NCBI Taxonomy" id="2714933"/>
    <lineage>
        <taxon>Bacteria</taxon>
        <taxon>Bacillati</taxon>
        <taxon>Actinomycetota</taxon>
        <taxon>Actinomycetes</taxon>
        <taxon>Micrococcales</taxon>
        <taxon>Microbacteriaceae</taxon>
        <taxon>Leucobacter</taxon>
    </lineage>
</organism>
<keyword evidence="9" id="KW-1185">Reference proteome</keyword>
<gene>
    <name evidence="6" type="primary">vapC</name>
    <name evidence="8" type="ORF">G7066_10775</name>
</gene>
<evidence type="ECO:0000256" key="3">
    <source>
        <dbReference type="ARBA" id="ARBA00022723"/>
    </source>
</evidence>